<keyword evidence="3" id="KW-0547">Nucleotide-binding</keyword>
<evidence type="ECO:0000313" key="8">
    <source>
        <dbReference type="EMBL" id="APC48201.1"/>
    </source>
</evidence>
<dbReference type="CDD" id="cd00077">
    <property type="entry name" value="HDc"/>
    <property type="match status" value="1"/>
</dbReference>
<evidence type="ECO:0000256" key="5">
    <source>
        <dbReference type="ARBA" id="ARBA00023004"/>
    </source>
</evidence>
<organism evidence="8 9">
    <name type="scientific">Virgibacillus halodenitrificans</name>
    <name type="common">Bacillus halodenitrificans</name>
    <dbReference type="NCBI Taxonomy" id="1482"/>
    <lineage>
        <taxon>Bacteria</taxon>
        <taxon>Bacillati</taxon>
        <taxon>Bacillota</taxon>
        <taxon>Bacilli</taxon>
        <taxon>Bacillales</taxon>
        <taxon>Bacillaceae</taxon>
        <taxon>Virgibacillus</taxon>
    </lineage>
</organism>
<dbReference type="AlphaFoldDB" id="A0AAC9IY90"/>
<proteinExistence type="predicted"/>
<evidence type="ECO:0000259" key="7">
    <source>
        <dbReference type="PROSITE" id="PS51831"/>
    </source>
</evidence>
<dbReference type="PANTHER" id="PTHR35795">
    <property type="entry name" value="SLR1885 PROTEIN"/>
    <property type="match status" value="1"/>
</dbReference>
<dbReference type="GO" id="GO:0046872">
    <property type="term" value="F:metal ion binding"/>
    <property type="evidence" value="ECO:0007669"/>
    <property type="project" value="UniProtKB-KW"/>
</dbReference>
<dbReference type="PANTHER" id="PTHR35795:SF1">
    <property type="entry name" value="BIS(5'-NUCLEOSYL)-TETRAPHOSPHATASE, SYMMETRICAL"/>
    <property type="match status" value="1"/>
</dbReference>
<dbReference type="GO" id="GO:0008803">
    <property type="term" value="F:bis(5'-nucleosyl)-tetraphosphatase (symmetrical) activity"/>
    <property type="evidence" value="ECO:0007669"/>
    <property type="project" value="UniProtKB-EC"/>
</dbReference>
<reference evidence="8 9" key="1">
    <citation type="submission" date="2016-11" db="EMBL/GenBank/DDBJ databases">
        <title>Complete genome sequencing of Virgibacillus halodenitrificans PDB-F2.</title>
        <authorList>
            <person name="Sun Z."/>
            <person name="Zhou Y."/>
            <person name="Li H."/>
        </authorList>
    </citation>
    <scope>NUCLEOTIDE SEQUENCE [LARGE SCALE GENOMIC DNA]</scope>
    <source>
        <strain evidence="8 9">PDB-F2</strain>
    </source>
</reference>
<dbReference type="InterPro" id="IPR003607">
    <property type="entry name" value="HD/PDEase_dom"/>
</dbReference>
<dbReference type="InterPro" id="IPR051094">
    <property type="entry name" value="Diverse_Catalytic_Enzymes"/>
</dbReference>
<comment type="catalytic activity">
    <reaction evidence="6">
        <text>P(1),P(4)-bis(5'-adenosyl) tetraphosphate + H2O = 2 ADP + 2 H(+)</text>
        <dbReference type="Rhea" id="RHEA:24252"/>
        <dbReference type="ChEBI" id="CHEBI:15377"/>
        <dbReference type="ChEBI" id="CHEBI:15378"/>
        <dbReference type="ChEBI" id="CHEBI:58141"/>
        <dbReference type="ChEBI" id="CHEBI:456216"/>
        <dbReference type="EC" id="3.6.1.41"/>
    </reaction>
</comment>
<evidence type="ECO:0000256" key="1">
    <source>
        <dbReference type="ARBA" id="ARBA00012506"/>
    </source>
</evidence>
<keyword evidence="4" id="KW-0378">Hydrolase</keyword>
<evidence type="ECO:0000256" key="2">
    <source>
        <dbReference type="ARBA" id="ARBA00022723"/>
    </source>
</evidence>
<dbReference type="InterPro" id="IPR005249">
    <property type="entry name" value="YqeK"/>
</dbReference>
<sequence length="191" mass="22313">MQMKQAVEYVKPHLTKARFEHTLRVAETAVDLAERFGVSREKVELAAIFHDYAKYRPLEEMEDYIKKSELPDNLLTYHHELWHGPVAALLIEKEFDIHDADIKGAIRYHTTGRANMKDIEKVVFIADYIEPERNFPGVEEVREVVLSDLNLACWMALRNTIEFLMKKKATIYPDTFHAYNDLTRYVNGGNR</sequence>
<dbReference type="NCBIfam" id="TIGR00488">
    <property type="entry name" value="bis(5'-nucleosyl)-tetraphosphatase (symmetrical) YqeK"/>
    <property type="match status" value="1"/>
</dbReference>
<feature type="domain" description="HD" evidence="7">
    <location>
        <begin position="18"/>
        <end position="132"/>
    </location>
</feature>
<dbReference type="Proteomes" id="UP000182945">
    <property type="component" value="Chromosome"/>
</dbReference>
<evidence type="ECO:0000256" key="3">
    <source>
        <dbReference type="ARBA" id="ARBA00022741"/>
    </source>
</evidence>
<name>A0AAC9IY90_VIRHA</name>
<dbReference type="EMBL" id="CP017962">
    <property type="protein sequence ID" value="APC48201.1"/>
    <property type="molecule type" value="Genomic_DNA"/>
</dbReference>
<evidence type="ECO:0000256" key="6">
    <source>
        <dbReference type="ARBA" id="ARBA00049417"/>
    </source>
</evidence>
<dbReference type="KEGG" id="vhl:BME96_08430"/>
<dbReference type="InterPro" id="IPR006674">
    <property type="entry name" value="HD_domain"/>
</dbReference>
<keyword evidence="5" id="KW-0408">Iron</keyword>
<gene>
    <name evidence="8" type="ORF">BME96_08430</name>
</gene>
<dbReference type="GeneID" id="71514417"/>
<dbReference type="PROSITE" id="PS51831">
    <property type="entry name" value="HD"/>
    <property type="match status" value="1"/>
</dbReference>
<dbReference type="SUPFAM" id="SSF109604">
    <property type="entry name" value="HD-domain/PDEase-like"/>
    <property type="match status" value="1"/>
</dbReference>
<dbReference type="EC" id="3.6.1.41" evidence="1"/>
<dbReference type="RefSeq" id="WP_071648866.1">
    <property type="nucleotide sequence ID" value="NZ_CP017962.1"/>
</dbReference>
<keyword evidence="2" id="KW-0479">Metal-binding</keyword>
<dbReference type="Gene3D" id="1.10.3210.10">
    <property type="entry name" value="Hypothetical protein af1432"/>
    <property type="match status" value="1"/>
</dbReference>
<evidence type="ECO:0000256" key="4">
    <source>
        <dbReference type="ARBA" id="ARBA00022801"/>
    </source>
</evidence>
<accession>A0AAC9IY90</accession>
<dbReference type="GO" id="GO:0000166">
    <property type="term" value="F:nucleotide binding"/>
    <property type="evidence" value="ECO:0007669"/>
    <property type="project" value="UniProtKB-KW"/>
</dbReference>
<protein>
    <recommendedName>
        <fullName evidence="1">bis(5'-nucleosyl)-tetraphosphatase (symmetrical)</fullName>
        <ecNumber evidence="1">3.6.1.41</ecNumber>
    </recommendedName>
</protein>
<dbReference type="SMART" id="SM00471">
    <property type="entry name" value="HDc"/>
    <property type="match status" value="1"/>
</dbReference>
<evidence type="ECO:0000313" key="9">
    <source>
        <dbReference type="Proteomes" id="UP000182945"/>
    </source>
</evidence>
<dbReference type="Pfam" id="PF01966">
    <property type="entry name" value="HD"/>
    <property type="match status" value="1"/>
</dbReference>